<feature type="transmembrane region" description="Helical" evidence="7">
    <location>
        <begin position="379"/>
        <end position="398"/>
    </location>
</feature>
<dbReference type="InterPro" id="IPR036259">
    <property type="entry name" value="MFS_trans_sf"/>
</dbReference>
<organism evidence="9 10">
    <name type="scientific">Planococcus koreensis</name>
    <dbReference type="NCBI Taxonomy" id="112331"/>
    <lineage>
        <taxon>Bacteria</taxon>
        <taxon>Bacillati</taxon>
        <taxon>Bacillota</taxon>
        <taxon>Bacilli</taxon>
        <taxon>Bacillales</taxon>
        <taxon>Caryophanaceae</taxon>
        <taxon>Planococcus</taxon>
    </lineage>
</organism>
<dbReference type="SUPFAM" id="SSF103473">
    <property type="entry name" value="MFS general substrate transporter"/>
    <property type="match status" value="1"/>
</dbReference>
<keyword evidence="2" id="KW-0813">Transport</keyword>
<protein>
    <submittedName>
        <fullName evidence="9">MFS family permease</fullName>
    </submittedName>
</protein>
<dbReference type="GO" id="GO:0005886">
    <property type="term" value="C:plasma membrane"/>
    <property type="evidence" value="ECO:0007669"/>
    <property type="project" value="UniProtKB-SubCell"/>
</dbReference>
<dbReference type="PANTHER" id="PTHR43266">
    <property type="entry name" value="MACROLIDE-EFFLUX PROTEIN"/>
    <property type="match status" value="1"/>
</dbReference>
<gene>
    <name evidence="9" type="ORF">HNQ44_002389</name>
</gene>
<sequence length="417" mass="44904">MTFRRRVEAWKYPAILLFGIGTSNFGAWVYLIALNLIVLDLTQSPLAVAGLYIARPMAALLTNTWAGSVIDRINKRRLLISLDVFRSVLIAVLPFASSMWTIYALVLVINMAGAMFEPASMAYITKLIPAEKRQRFNSLRSLIDSGAFLIGPAIAGILFMIGTPTAAIYINAVALLLSALVLAMMPDLEKGATLASAGGKVSWSIIREDWRIVLEFSRASSRTMLVFMLFSCMVVMATAIDSQEASFAKAVLFLTDSEYGFLVSIAGGGIIAGSVINALFAKKFKTHSLIGFGSLMVAAGYLIYAFSNSYAVAAVGFFFLAFALAFANTGFHTFTQNNIPVEKMGRIVGMYSLAEAFLIIIATGIVGVAAQVISIQPVVIAAVFVMLAIAILLFIVCIKQPASGVYLLTEKETEAAK</sequence>
<evidence type="ECO:0000256" key="4">
    <source>
        <dbReference type="ARBA" id="ARBA00022692"/>
    </source>
</evidence>
<keyword evidence="3" id="KW-1003">Cell membrane</keyword>
<dbReference type="InterPro" id="IPR020846">
    <property type="entry name" value="MFS_dom"/>
</dbReference>
<feature type="transmembrane region" description="Helical" evidence="7">
    <location>
        <begin position="223"/>
        <end position="240"/>
    </location>
</feature>
<dbReference type="PROSITE" id="PS50850">
    <property type="entry name" value="MFS"/>
    <property type="match status" value="1"/>
</dbReference>
<feature type="transmembrane region" description="Helical" evidence="7">
    <location>
        <begin position="310"/>
        <end position="331"/>
    </location>
</feature>
<name>A0A7W8CU79_9BACL</name>
<proteinExistence type="predicted"/>
<keyword evidence="5 7" id="KW-1133">Transmembrane helix</keyword>
<evidence type="ECO:0000256" key="2">
    <source>
        <dbReference type="ARBA" id="ARBA00022448"/>
    </source>
</evidence>
<evidence type="ECO:0000256" key="1">
    <source>
        <dbReference type="ARBA" id="ARBA00004651"/>
    </source>
</evidence>
<dbReference type="AlphaFoldDB" id="A0A7W8CU79"/>
<feature type="domain" description="Major facilitator superfamily (MFS) profile" evidence="8">
    <location>
        <begin position="12"/>
        <end position="400"/>
    </location>
</feature>
<feature type="transmembrane region" description="Helical" evidence="7">
    <location>
        <begin position="287"/>
        <end position="304"/>
    </location>
</feature>
<dbReference type="Pfam" id="PF07690">
    <property type="entry name" value="MFS_1"/>
    <property type="match status" value="1"/>
</dbReference>
<keyword evidence="4 7" id="KW-0812">Transmembrane</keyword>
<evidence type="ECO:0000259" key="8">
    <source>
        <dbReference type="PROSITE" id="PS50850"/>
    </source>
</evidence>
<keyword evidence="6 7" id="KW-0472">Membrane</keyword>
<dbReference type="CDD" id="cd06173">
    <property type="entry name" value="MFS_MefA_like"/>
    <property type="match status" value="1"/>
</dbReference>
<evidence type="ECO:0000256" key="5">
    <source>
        <dbReference type="ARBA" id="ARBA00022989"/>
    </source>
</evidence>
<dbReference type="OrthoDB" id="2156306at2"/>
<keyword evidence="10" id="KW-1185">Reference proteome</keyword>
<dbReference type="RefSeq" id="WP_135501162.1">
    <property type="nucleotide sequence ID" value="NZ_JACHHE010000006.1"/>
</dbReference>
<dbReference type="Proteomes" id="UP000525923">
    <property type="component" value="Unassembled WGS sequence"/>
</dbReference>
<reference evidence="9 10" key="1">
    <citation type="submission" date="2020-08" db="EMBL/GenBank/DDBJ databases">
        <title>Genomic Encyclopedia of Type Strains, Phase IV (KMG-IV): sequencing the most valuable type-strain genomes for metagenomic binning, comparative biology and taxonomic classification.</title>
        <authorList>
            <person name="Goeker M."/>
        </authorList>
    </citation>
    <scope>NUCLEOTIDE SEQUENCE [LARGE SCALE GENOMIC DNA]</scope>
    <source>
        <strain evidence="9 10">DSM 15895</strain>
    </source>
</reference>
<comment type="caution">
    <text evidence="9">The sequence shown here is derived from an EMBL/GenBank/DDBJ whole genome shotgun (WGS) entry which is preliminary data.</text>
</comment>
<dbReference type="InterPro" id="IPR022324">
    <property type="entry name" value="Bacilysin_exporter_BacE_put"/>
</dbReference>
<evidence type="ECO:0000256" key="3">
    <source>
        <dbReference type="ARBA" id="ARBA00022475"/>
    </source>
</evidence>
<dbReference type="Gene3D" id="1.20.1250.20">
    <property type="entry name" value="MFS general substrate transporter like domains"/>
    <property type="match status" value="1"/>
</dbReference>
<comment type="subcellular location">
    <subcellularLocation>
        <location evidence="1">Cell membrane</location>
        <topology evidence="1">Multi-pass membrane protein</topology>
    </subcellularLocation>
</comment>
<feature type="transmembrane region" description="Helical" evidence="7">
    <location>
        <begin position="46"/>
        <end position="66"/>
    </location>
</feature>
<evidence type="ECO:0000313" key="9">
    <source>
        <dbReference type="EMBL" id="MBB5180944.1"/>
    </source>
</evidence>
<evidence type="ECO:0000313" key="10">
    <source>
        <dbReference type="Proteomes" id="UP000525923"/>
    </source>
</evidence>
<accession>A0A7W8CU79</accession>
<dbReference type="PRINTS" id="PR01988">
    <property type="entry name" value="EXPORTERBACE"/>
</dbReference>
<feature type="transmembrane region" description="Helical" evidence="7">
    <location>
        <begin position="12"/>
        <end position="34"/>
    </location>
</feature>
<dbReference type="GO" id="GO:0022857">
    <property type="term" value="F:transmembrane transporter activity"/>
    <property type="evidence" value="ECO:0007669"/>
    <property type="project" value="InterPro"/>
</dbReference>
<dbReference type="PANTHER" id="PTHR43266:SF2">
    <property type="entry name" value="MAJOR FACILITATOR SUPERFAMILY (MFS) PROFILE DOMAIN-CONTAINING PROTEIN"/>
    <property type="match status" value="1"/>
</dbReference>
<feature type="transmembrane region" description="Helical" evidence="7">
    <location>
        <begin position="352"/>
        <end position="373"/>
    </location>
</feature>
<dbReference type="EMBL" id="JACHHE010000006">
    <property type="protein sequence ID" value="MBB5180944.1"/>
    <property type="molecule type" value="Genomic_DNA"/>
</dbReference>
<evidence type="ECO:0000256" key="7">
    <source>
        <dbReference type="SAM" id="Phobius"/>
    </source>
</evidence>
<evidence type="ECO:0000256" key="6">
    <source>
        <dbReference type="ARBA" id="ARBA00023136"/>
    </source>
</evidence>
<dbReference type="InterPro" id="IPR011701">
    <property type="entry name" value="MFS"/>
</dbReference>
<feature type="transmembrane region" description="Helical" evidence="7">
    <location>
        <begin position="260"/>
        <end position="280"/>
    </location>
</feature>